<dbReference type="GeneID" id="33354004"/>
<accession>A0A1Z1M4T8</accession>
<sequence>MNFFDKFLGQWTTKKNISILKYNYKYTYEEKIKITKNEEKSELCLYKLNYINNQLNLKCFNNFFEKEISTNKYNIKKINENLLKINRKLNKEISYTEYIYFVNNNFNTSIGFIKKKYSYLATIFTSYIKI</sequence>
<protein>
    <submittedName>
        <fullName evidence="1">Uncharacterized protein</fullName>
    </submittedName>
</protein>
<reference evidence="1" key="1">
    <citation type="journal article" date="2017" name="J. Phycol.">
        <title>Analysis of chloroplast genomes and a supermatrix inform reclassification of the Rhodomelaceae (Rhodophyta).</title>
        <authorList>
            <person name="Diaz-Tapia P."/>
            <person name="Maggs C.A."/>
            <person name="West J.A."/>
            <person name="Verbruggen H."/>
        </authorList>
    </citation>
    <scope>NUCLEOTIDE SEQUENCE</scope>
    <source>
        <strain evidence="1">JW3046</strain>
    </source>
</reference>
<gene>
    <name evidence="1" type="primary">ycf58</name>
</gene>
<organism evidence="1">
    <name type="scientific">Caloglossa monosticha</name>
    <dbReference type="NCBI Taxonomy" id="76906"/>
    <lineage>
        <taxon>Eukaryota</taxon>
        <taxon>Rhodophyta</taxon>
        <taxon>Florideophyceae</taxon>
        <taxon>Rhodymeniophycidae</taxon>
        <taxon>Ceramiales</taxon>
        <taxon>Delesseriaceae</taxon>
        <taxon>Caloglossa</taxon>
    </lineage>
</organism>
<evidence type="ECO:0000313" key="1">
    <source>
        <dbReference type="EMBL" id="ARW61026.1"/>
    </source>
</evidence>
<proteinExistence type="predicted"/>
<keyword evidence="1" id="KW-0934">Plastid</keyword>
<dbReference type="EMBL" id="MF101416">
    <property type="protein sequence ID" value="ARW61026.1"/>
    <property type="molecule type" value="Genomic_DNA"/>
</dbReference>
<name>A0A1Z1M4T8_9FLOR</name>
<dbReference type="RefSeq" id="YP_009392464.1">
    <property type="nucleotide sequence ID" value="NC_035263.1"/>
</dbReference>
<geneLocation type="chloroplast" evidence="1"/>
<keyword evidence="1" id="KW-0150">Chloroplast</keyword>
<dbReference type="AlphaFoldDB" id="A0A1Z1M4T8"/>